<feature type="transmembrane region" description="Helical" evidence="13">
    <location>
        <begin position="164"/>
        <end position="191"/>
    </location>
</feature>
<keyword evidence="12 13" id="KW-0472">Membrane</keyword>
<dbReference type="GO" id="GO:0050660">
    <property type="term" value="F:flavin adenine dinucleotide binding"/>
    <property type="evidence" value="ECO:0007669"/>
    <property type="project" value="TreeGrafter"/>
</dbReference>
<feature type="transmembrane region" description="Helical" evidence="13">
    <location>
        <begin position="51"/>
        <end position="72"/>
    </location>
</feature>
<dbReference type="EC" id="1.14.12.17" evidence="15"/>
<feature type="transmembrane region" description="Helical" evidence="13">
    <location>
        <begin position="20"/>
        <end position="39"/>
    </location>
</feature>
<keyword evidence="9 15" id="KW-0560">Oxidoreductase</keyword>
<reference evidence="15" key="1">
    <citation type="submission" date="2016-10" db="EMBL/GenBank/DDBJ databases">
        <title>Sequence of Gallionella enrichment culture.</title>
        <authorList>
            <person name="Poehlein A."/>
            <person name="Muehling M."/>
            <person name="Daniel R."/>
        </authorList>
    </citation>
    <scope>NUCLEOTIDE SEQUENCE</scope>
</reference>
<protein>
    <submittedName>
        <fullName evidence="15">Flavohemoprotein</fullName>
        <ecNumber evidence="15">1.14.12.17</ecNumber>
    </submittedName>
</protein>
<dbReference type="CDD" id="cd06198">
    <property type="entry name" value="FNR_like_3"/>
    <property type="match status" value="1"/>
</dbReference>
<comment type="subcellular location">
    <subcellularLocation>
        <location evidence="2">Membrane</location>
        <topology evidence="2">Multi-pass membrane protein</topology>
    </subcellularLocation>
</comment>
<dbReference type="GO" id="GO:0051537">
    <property type="term" value="F:2 iron, 2 sulfur cluster binding"/>
    <property type="evidence" value="ECO:0007669"/>
    <property type="project" value="UniProtKB-KW"/>
</dbReference>
<dbReference type="InterPro" id="IPR039261">
    <property type="entry name" value="FNR_nucleotide-bd"/>
</dbReference>
<dbReference type="InterPro" id="IPR013112">
    <property type="entry name" value="FAD-bd_8"/>
</dbReference>
<feature type="domain" description="FAD-binding FR-type" evidence="14">
    <location>
        <begin position="222"/>
        <end position="322"/>
    </location>
</feature>
<evidence type="ECO:0000256" key="13">
    <source>
        <dbReference type="SAM" id="Phobius"/>
    </source>
</evidence>
<keyword evidence="10" id="KW-0408">Iron</keyword>
<dbReference type="Gene3D" id="3.40.50.80">
    <property type="entry name" value="Nucleotide-binding domain of ferredoxin-NADP reductase (FNR) module"/>
    <property type="match status" value="1"/>
</dbReference>
<sequence>MSASHRDQRRLQRGGDLSALFVGLGLGITIAIQVSTTSSHDLSSAAGLVTIAGRLCALSGTYFALVGLLMVARIPWVEHSVGHDRLVTWHRKLGPWSLYLIGLHVILVVLGYSMNDKLPYYRELWNLITTYPWMLPATAGFVLMVMAGVTSYKKARAHMSYETWWIIHLYTYLAVALSFTHQILTGVMFIGHPINKAWWIGLYVFVGGSMVAWRFFLPLFRSIRHQLVVDRVVVEGPGVVSIHIKGRKLNKIGAQGGQFFGWRFLTQNFWYQSHPYSLSAAPHDKLMRITVKDLGDHSRSLANLKRGTRVLAEGPYGIFTVDRAISKNVLLVGGGVGITPLRALLEEVPRGSSVDVIYRAAKAEDLVLKKELDYLAEQTGARIHYMVGPRDQFPLTPNHLSKIIPNVAKCDVFVCGPEALVHRIRHSVEALGVPSSRFHDEAFAFHSV</sequence>
<dbReference type="Pfam" id="PF01794">
    <property type="entry name" value="Ferric_reduct"/>
    <property type="match status" value="1"/>
</dbReference>
<feature type="transmembrane region" description="Helical" evidence="13">
    <location>
        <begin position="133"/>
        <end position="152"/>
    </location>
</feature>
<evidence type="ECO:0000256" key="8">
    <source>
        <dbReference type="ARBA" id="ARBA00022989"/>
    </source>
</evidence>
<dbReference type="EMBL" id="MLJW01001245">
    <property type="protein sequence ID" value="OIQ79264.1"/>
    <property type="molecule type" value="Genomic_DNA"/>
</dbReference>
<dbReference type="GO" id="GO:0016020">
    <property type="term" value="C:membrane"/>
    <property type="evidence" value="ECO:0007669"/>
    <property type="project" value="UniProtKB-SubCell"/>
</dbReference>
<dbReference type="AlphaFoldDB" id="A0A1J5Q796"/>
<gene>
    <name evidence="15" type="primary">hmp_5</name>
    <name evidence="15" type="ORF">GALL_390000</name>
</gene>
<dbReference type="Pfam" id="PF00175">
    <property type="entry name" value="NAD_binding_1"/>
    <property type="match status" value="1"/>
</dbReference>
<evidence type="ECO:0000256" key="10">
    <source>
        <dbReference type="ARBA" id="ARBA00023004"/>
    </source>
</evidence>
<evidence type="ECO:0000256" key="1">
    <source>
        <dbReference type="ARBA" id="ARBA00001974"/>
    </source>
</evidence>
<evidence type="ECO:0000313" key="15">
    <source>
        <dbReference type="EMBL" id="OIQ79264.1"/>
    </source>
</evidence>
<dbReference type="GO" id="GO:0046872">
    <property type="term" value="F:metal ion binding"/>
    <property type="evidence" value="ECO:0007669"/>
    <property type="project" value="UniProtKB-KW"/>
</dbReference>
<evidence type="ECO:0000256" key="6">
    <source>
        <dbReference type="ARBA" id="ARBA00022723"/>
    </source>
</evidence>
<dbReference type="InterPro" id="IPR017927">
    <property type="entry name" value="FAD-bd_FR_type"/>
</dbReference>
<comment type="caution">
    <text evidence="15">The sequence shown here is derived from an EMBL/GenBank/DDBJ whole genome shotgun (WGS) entry which is preliminary data.</text>
</comment>
<name>A0A1J5Q796_9ZZZZ</name>
<accession>A0A1J5Q796</accession>
<dbReference type="PANTHER" id="PTHR47354:SF8">
    <property type="entry name" value="1,2-PHENYLACETYL-COA EPOXIDASE, SUBUNIT E"/>
    <property type="match status" value="1"/>
</dbReference>
<evidence type="ECO:0000256" key="5">
    <source>
        <dbReference type="ARBA" id="ARBA00022714"/>
    </source>
</evidence>
<dbReference type="Gene3D" id="2.40.30.10">
    <property type="entry name" value="Translation factors"/>
    <property type="match status" value="1"/>
</dbReference>
<dbReference type="InterPro" id="IPR001433">
    <property type="entry name" value="OxRdtase_FAD/NAD-bd"/>
</dbReference>
<keyword evidence="3" id="KW-0285">Flavoprotein</keyword>
<feature type="transmembrane region" description="Helical" evidence="13">
    <location>
        <begin position="197"/>
        <end position="217"/>
    </location>
</feature>
<keyword evidence="11" id="KW-0411">Iron-sulfur</keyword>
<evidence type="ECO:0000256" key="3">
    <source>
        <dbReference type="ARBA" id="ARBA00022630"/>
    </source>
</evidence>
<dbReference type="InterPro" id="IPR013130">
    <property type="entry name" value="Fe3_Rdtase_TM_dom"/>
</dbReference>
<dbReference type="InterPro" id="IPR050415">
    <property type="entry name" value="MRET"/>
</dbReference>
<keyword evidence="5" id="KW-0001">2Fe-2S</keyword>
<dbReference type="SUPFAM" id="SSF63380">
    <property type="entry name" value="Riboflavin synthase domain-like"/>
    <property type="match status" value="1"/>
</dbReference>
<feature type="transmembrane region" description="Helical" evidence="13">
    <location>
        <begin position="93"/>
        <end position="113"/>
    </location>
</feature>
<organism evidence="15">
    <name type="scientific">mine drainage metagenome</name>
    <dbReference type="NCBI Taxonomy" id="410659"/>
    <lineage>
        <taxon>unclassified sequences</taxon>
        <taxon>metagenomes</taxon>
        <taxon>ecological metagenomes</taxon>
    </lineage>
</organism>
<evidence type="ECO:0000259" key="14">
    <source>
        <dbReference type="PROSITE" id="PS51384"/>
    </source>
</evidence>
<evidence type="ECO:0000256" key="4">
    <source>
        <dbReference type="ARBA" id="ARBA00022692"/>
    </source>
</evidence>
<keyword evidence="6" id="KW-0479">Metal-binding</keyword>
<dbReference type="InterPro" id="IPR017938">
    <property type="entry name" value="Riboflavin_synthase-like_b-brl"/>
</dbReference>
<proteinExistence type="predicted"/>
<keyword evidence="4 13" id="KW-0812">Transmembrane</keyword>
<evidence type="ECO:0000256" key="7">
    <source>
        <dbReference type="ARBA" id="ARBA00022827"/>
    </source>
</evidence>
<evidence type="ECO:0000256" key="12">
    <source>
        <dbReference type="ARBA" id="ARBA00023136"/>
    </source>
</evidence>
<evidence type="ECO:0000256" key="2">
    <source>
        <dbReference type="ARBA" id="ARBA00004141"/>
    </source>
</evidence>
<dbReference type="PROSITE" id="PS51384">
    <property type="entry name" value="FAD_FR"/>
    <property type="match status" value="1"/>
</dbReference>
<evidence type="ECO:0000256" key="9">
    <source>
        <dbReference type="ARBA" id="ARBA00023002"/>
    </source>
</evidence>
<dbReference type="PANTHER" id="PTHR47354">
    <property type="entry name" value="NADH OXIDOREDUCTASE HCR"/>
    <property type="match status" value="1"/>
</dbReference>
<keyword evidence="7" id="KW-0274">FAD</keyword>
<dbReference type="Pfam" id="PF08022">
    <property type="entry name" value="FAD_binding_8"/>
    <property type="match status" value="1"/>
</dbReference>
<dbReference type="GO" id="GO:0008941">
    <property type="term" value="F:nitric oxide dioxygenase NAD(P)H activity"/>
    <property type="evidence" value="ECO:0007669"/>
    <property type="project" value="UniProtKB-EC"/>
</dbReference>
<keyword evidence="8 13" id="KW-1133">Transmembrane helix</keyword>
<comment type="cofactor">
    <cofactor evidence="1">
        <name>FAD</name>
        <dbReference type="ChEBI" id="CHEBI:57692"/>
    </cofactor>
</comment>
<dbReference type="SUPFAM" id="SSF52343">
    <property type="entry name" value="Ferredoxin reductase-like, C-terminal NADP-linked domain"/>
    <property type="match status" value="1"/>
</dbReference>
<evidence type="ECO:0000256" key="11">
    <source>
        <dbReference type="ARBA" id="ARBA00023014"/>
    </source>
</evidence>